<evidence type="ECO:0000256" key="3">
    <source>
        <dbReference type="ARBA" id="ARBA00023002"/>
    </source>
</evidence>
<keyword evidence="2" id="KW-0784">Thiamine biosynthesis</keyword>
<dbReference type="PANTHER" id="PTHR13847">
    <property type="entry name" value="SARCOSINE DEHYDROGENASE-RELATED"/>
    <property type="match status" value="1"/>
</dbReference>
<evidence type="ECO:0000256" key="4">
    <source>
        <dbReference type="ARBA" id="ARBA00049872"/>
    </source>
</evidence>
<dbReference type="GO" id="GO:0009229">
    <property type="term" value="P:thiamine diphosphate biosynthetic process"/>
    <property type="evidence" value="ECO:0007669"/>
    <property type="project" value="UniProtKB-UniPathway"/>
</dbReference>
<dbReference type="GO" id="GO:0009228">
    <property type="term" value="P:thiamine biosynthetic process"/>
    <property type="evidence" value="ECO:0007669"/>
    <property type="project" value="UniProtKB-KW"/>
</dbReference>
<comment type="pathway">
    <text evidence="1">Cofactor biosynthesis; thiamine diphosphate biosynthesis.</text>
</comment>
<reference evidence="7 8" key="1">
    <citation type="submission" date="2016-11" db="EMBL/GenBank/DDBJ databases">
        <authorList>
            <person name="Jaros S."/>
            <person name="Januszkiewicz K."/>
            <person name="Wedrychowicz H."/>
        </authorList>
    </citation>
    <scope>NUCLEOTIDE SEQUENCE [LARGE SCALE GENOMIC DNA]</scope>
    <source>
        <strain evidence="7 8">NF2</strain>
    </source>
</reference>
<protein>
    <recommendedName>
        <fullName evidence="5">glycine oxidase</fullName>
        <ecNumber evidence="5">1.4.3.19</ecNumber>
    </recommendedName>
</protein>
<comment type="catalytic activity">
    <reaction evidence="4">
        <text>glycine + O2 + H2O = glyoxylate + H2O2 + NH4(+)</text>
        <dbReference type="Rhea" id="RHEA:11532"/>
        <dbReference type="ChEBI" id="CHEBI:15377"/>
        <dbReference type="ChEBI" id="CHEBI:15379"/>
        <dbReference type="ChEBI" id="CHEBI:16240"/>
        <dbReference type="ChEBI" id="CHEBI:28938"/>
        <dbReference type="ChEBI" id="CHEBI:36655"/>
        <dbReference type="ChEBI" id="CHEBI:57305"/>
        <dbReference type="EC" id="1.4.3.19"/>
    </reaction>
</comment>
<dbReference type="SUPFAM" id="SSF51905">
    <property type="entry name" value="FAD/NAD(P)-binding domain"/>
    <property type="match status" value="1"/>
</dbReference>
<organism evidence="7 8">
    <name type="scientific">Brevibacillus formosus</name>
    <dbReference type="NCBI Taxonomy" id="54913"/>
    <lineage>
        <taxon>Bacteria</taxon>
        <taxon>Bacillati</taxon>
        <taxon>Bacillota</taxon>
        <taxon>Bacilli</taxon>
        <taxon>Bacillales</taxon>
        <taxon>Paenibacillaceae</taxon>
        <taxon>Brevibacillus</taxon>
    </lineage>
</organism>
<dbReference type="AlphaFoldDB" id="A0A220MRK9"/>
<dbReference type="EC" id="1.4.3.19" evidence="5"/>
<dbReference type="GO" id="GO:0050660">
    <property type="term" value="F:flavin adenine dinucleotide binding"/>
    <property type="evidence" value="ECO:0007669"/>
    <property type="project" value="InterPro"/>
</dbReference>
<dbReference type="NCBIfam" id="TIGR02352">
    <property type="entry name" value="thiamin_ThiO"/>
    <property type="match status" value="1"/>
</dbReference>
<dbReference type="PANTHER" id="PTHR13847:SF289">
    <property type="entry name" value="GLYCINE OXIDASE"/>
    <property type="match status" value="1"/>
</dbReference>
<dbReference type="InterPro" id="IPR012727">
    <property type="entry name" value="Gly_oxidase_ThiO"/>
</dbReference>
<feature type="domain" description="FAD dependent oxidoreductase" evidence="6">
    <location>
        <begin position="3"/>
        <end position="348"/>
    </location>
</feature>
<dbReference type="RefSeq" id="WP_088910789.1">
    <property type="nucleotide sequence ID" value="NZ_CP018145.1"/>
</dbReference>
<dbReference type="Proteomes" id="UP000197781">
    <property type="component" value="Chromosome"/>
</dbReference>
<gene>
    <name evidence="7" type="ORF">BP422_29800</name>
</gene>
<evidence type="ECO:0000259" key="6">
    <source>
        <dbReference type="Pfam" id="PF01266"/>
    </source>
</evidence>
<dbReference type="GO" id="GO:0005737">
    <property type="term" value="C:cytoplasm"/>
    <property type="evidence" value="ECO:0007669"/>
    <property type="project" value="TreeGrafter"/>
</dbReference>
<name>A0A220MRK9_9BACL</name>
<dbReference type="GO" id="GO:0043799">
    <property type="term" value="F:glycine oxidase activity"/>
    <property type="evidence" value="ECO:0007669"/>
    <property type="project" value="UniProtKB-EC"/>
</dbReference>
<dbReference type="InterPro" id="IPR036188">
    <property type="entry name" value="FAD/NAD-bd_sf"/>
</dbReference>
<accession>A0A220MRK9</accession>
<dbReference type="KEGG" id="bfm:BP422_29800"/>
<evidence type="ECO:0000313" key="8">
    <source>
        <dbReference type="Proteomes" id="UP000197781"/>
    </source>
</evidence>
<evidence type="ECO:0000256" key="5">
    <source>
        <dbReference type="ARBA" id="ARBA00050018"/>
    </source>
</evidence>
<dbReference type="Gene3D" id="3.30.9.10">
    <property type="entry name" value="D-Amino Acid Oxidase, subunit A, domain 2"/>
    <property type="match status" value="1"/>
</dbReference>
<evidence type="ECO:0000256" key="1">
    <source>
        <dbReference type="ARBA" id="ARBA00004948"/>
    </source>
</evidence>
<proteinExistence type="predicted"/>
<keyword evidence="3" id="KW-0560">Oxidoreductase</keyword>
<dbReference type="SUPFAM" id="SSF54373">
    <property type="entry name" value="FAD-linked reductases, C-terminal domain"/>
    <property type="match status" value="1"/>
</dbReference>
<dbReference type="Gene3D" id="3.50.50.60">
    <property type="entry name" value="FAD/NAD(P)-binding domain"/>
    <property type="match status" value="1"/>
</dbReference>
<evidence type="ECO:0000313" key="7">
    <source>
        <dbReference type="EMBL" id="ASJ57339.1"/>
    </source>
</evidence>
<dbReference type="InterPro" id="IPR006076">
    <property type="entry name" value="FAD-dep_OxRdtase"/>
</dbReference>
<dbReference type="EMBL" id="CP018145">
    <property type="protein sequence ID" value="ASJ57339.1"/>
    <property type="molecule type" value="Genomic_DNA"/>
</dbReference>
<sequence>MSDCLIVGGGIIGLSLAYELSRRGVSVTLVEQGEWGGQASSAAAGMLAPLKEFTAPGPMLDLGMESLALYPEWAAELEELTGGDVQLSLDGLLTVALNEEEVQQLADKYRWQKEAGHAVHWLSNTAQVKEIEPLLTDQVQAAIYSPYEGHINNRMLLRALATACHLQGVKMLSGCVVSGIAVKGGKVIGIETSTGSLRAAQTVISSGAWVGMMLEMLGVSVPIRPVRGQIAAVSSVGIPLRTVIFGTTGYITPKKDGKIVIGATEDESGFQRDVTMAGLASILQGTMPYVPALHSATFLKAWGGLRPATQDGKPLLGPVPGWEGLSIAGGHFRNGILLSPVTAKSMADFVEKGETERLLPFLPARFL</sequence>
<dbReference type="UniPathway" id="UPA00060"/>
<dbReference type="Pfam" id="PF01266">
    <property type="entry name" value="DAO"/>
    <property type="match status" value="1"/>
</dbReference>
<evidence type="ECO:0000256" key="2">
    <source>
        <dbReference type="ARBA" id="ARBA00022977"/>
    </source>
</evidence>